<dbReference type="AlphaFoldDB" id="A0A2A6BE23"/>
<keyword evidence="3" id="KW-1185">Reference proteome</keyword>
<name>A0A2A6BE23_PRIPA</name>
<sequence length="31" mass="3505">MEARAVQGGSTEPTEECSQQSYWREEEEEGA</sequence>
<accession>A0A2A6BE23</accession>
<feature type="region of interest" description="Disordered" evidence="1">
    <location>
        <begin position="1"/>
        <end position="31"/>
    </location>
</feature>
<reference evidence="3" key="1">
    <citation type="journal article" date="2008" name="Nat. Genet.">
        <title>The Pristionchus pacificus genome provides a unique perspective on nematode lifestyle and parasitism.</title>
        <authorList>
            <person name="Dieterich C."/>
            <person name="Clifton S.W."/>
            <person name="Schuster L.N."/>
            <person name="Chinwalla A."/>
            <person name="Delehaunty K."/>
            <person name="Dinkelacker I."/>
            <person name="Fulton L."/>
            <person name="Fulton R."/>
            <person name="Godfrey J."/>
            <person name="Minx P."/>
            <person name="Mitreva M."/>
            <person name="Roeseler W."/>
            <person name="Tian H."/>
            <person name="Witte H."/>
            <person name="Yang S.P."/>
            <person name="Wilson R.K."/>
            <person name="Sommer R.J."/>
        </authorList>
    </citation>
    <scope>NUCLEOTIDE SEQUENCE [LARGE SCALE GENOMIC DNA]</scope>
    <source>
        <strain evidence="3">PS312</strain>
    </source>
</reference>
<dbReference type="EnsemblMetazoa" id="PPA04192.1">
    <property type="protein sequence ID" value="PPA04192.1"/>
    <property type="gene ID" value="WBGene00093746"/>
</dbReference>
<reference evidence="2" key="2">
    <citation type="submission" date="2022-06" db="UniProtKB">
        <authorList>
            <consortium name="EnsemblMetazoa"/>
        </authorList>
    </citation>
    <scope>IDENTIFICATION</scope>
    <source>
        <strain evidence="2">PS312</strain>
    </source>
</reference>
<proteinExistence type="predicted"/>
<evidence type="ECO:0000313" key="3">
    <source>
        <dbReference type="Proteomes" id="UP000005239"/>
    </source>
</evidence>
<dbReference type="Proteomes" id="UP000005239">
    <property type="component" value="Unassembled WGS sequence"/>
</dbReference>
<feature type="compositionally biased region" description="Polar residues" evidence="1">
    <location>
        <begin position="8"/>
        <end position="22"/>
    </location>
</feature>
<accession>A0A8R1YCV2</accession>
<organism evidence="2 3">
    <name type="scientific">Pristionchus pacificus</name>
    <name type="common">Parasitic nematode worm</name>
    <dbReference type="NCBI Taxonomy" id="54126"/>
    <lineage>
        <taxon>Eukaryota</taxon>
        <taxon>Metazoa</taxon>
        <taxon>Ecdysozoa</taxon>
        <taxon>Nematoda</taxon>
        <taxon>Chromadorea</taxon>
        <taxon>Rhabditida</taxon>
        <taxon>Rhabditina</taxon>
        <taxon>Diplogasteromorpha</taxon>
        <taxon>Diplogasteroidea</taxon>
        <taxon>Neodiplogasteridae</taxon>
        <taxon>Pristionchus</taxon>
    </lineage>
</organism>
<evidence type="ECO:0000256" key="1">
    <source>
        <dbReference type="SAM" id="MobiDB-lite"/>
    </source>
</evidence>
<protein>
    <submittedName>
        <fullName evidence="2">Uncharacterized protein</fullName>
    </submittedName>
</protein>
<evidence type="ECO:0000313" key="2">
    <source>
        <dbReference type="EnsemblMetazoa" id="PPA04192.1"/>
    </source>
</evidence>
<gene>
    <name evidence="2" type="primary">WBGene00093746</name>
</gene>